<evidence type="ECO:0000256" key="4">
    <source>
        <dbReference type="ARBA" id="ARBA00023136"/>
    </source>
</evidence>
<accession>T1AL96</accession>
<dbReference type="Gene3D" id="1.10.220.30">
    <property type="match status" value="1"/>
</dbReference>
<dbReference type="GO" id="GO:0006935">
    <property type="term" value="P:chemotaxis"/>
    <property type="evidence" value="ECO:0007669"/>
    <property type="project" value="UniProtKB-KW"/>
</dbReference>
<keyword evidence="2" id="KW-1003">Cell membrane</keyword>
<dbReference type="InterPro" id="IPR000090">
    <property type="entry name" value="Flg_Motor_Flig"/>
</dbReference>
<keyword evidence="6" id="KW-0969">Cilium</keyword>
<comment type="caution">
    <text evidence="6">The sequence shown here is derived from an EMBL/GenBank/DDBJ whole genome shotgun (WGS) entry which is preliminary data.</text>
</comment>
<dbReference type="PANTHER" id="PTHR30534">
    <property type="entry name" value="FLAGELLAR MOTOR SWITCH PROTEIN FLIG"/>
    <property type="match status" value="1"/>
</dbReference>
<gene>
    <name evidence="6" type="ORF">B1A_11159</name>
</gene>
<dbReference type="InterPro" id="IPR011002">
    <property type="entry name" value="FliG_a-hlx"/>
</dbReference>
<proteinExistence type="predicted"/>
<dbReference type="GO" id="GO:0003774">
    <property type="term" value="F:cytoskeletal motor activity"/>
    <property type="evidence" value="ECO:0007669"/>
    <property type="project" value="InterPro"/>
</dbReference>
<sequence length="166" mass="18224">VQPNALSELDDIIEKQFAGKSTGKTSVLGGAKAVANIINFLEPSQESSLMEQVAKNDEALAARIEELVFVFDNLIELDDRSMQELLRQVSSDQLLLAFKGTDEALKEKIFKNMSQRAAEMLKDDLEAKGPVRLSEVEEAQKEILKVARKLAESGAITIGGKGEQYV</sequence>
<protein>
    <submittedName>
        <fullName evidence="6">Flagellar motor switch protein G</fullName>
    </submittedName>
</protein>
<evidence type="ECO:0000256" key="2">
    <source>
        <dbReference type="ARBA" id="ARBA00022475"/>
    </source>
</evidence>
<dbReference type="SUPFAM" id="SSF48029">
    <property type="entry name" value="FliG"/>
    <property type="match status" value="1"/>
</dbReference>
<name>T1AL96_9ZZZZ</name>
<dbReference type="GO" id="GO:0005886">
    <property type="term" value="C:plasma membrane"/>
    <property type="evidence" value="ECO:0007669"/>
    <property type="project" value="UniProtKB-SubCell"/>
</dbReference>
<feature type="domain" description="Flagellar motor switch protein FliG C-terminal" evidence="5">
    <location>
        <begin position="52"/>
        <end position="158"/>
    </location>
</feature>
<dbReference type="FunFam" id="1.10.220.30:FF:000001">
    <property type="entry name" value="Flagellar motor switch protein FliG"/>
    <property type="match status" value="1"/>
</dbReference>
<dbReference type="PANTHER" id="PTHR30534:SF0">
    <property type="entry name" value="FLAGELLAR MOTOR SWITCH PROTEIN FLIG"/>
    <property type="match status" value="1"/>
</dbReference>
<organism evidence="6">
    <name type="scientific">mine drainage metagenome</name>
    <dbReference type="NCBI Taxonomy" id="410659"/>
    <lineage>
        <taxon>unclassified sequences</taxon>
        <taxon>metagenomes</taxon>
        <taxon>ecological metagenomes</taxon>
    </lineage>
</organism>
<feature type="non-terminal residue" evidence="6">
    <location>
        <position position="1"/>
    </location>
</feature>
<dbReference type="InterPro" id="IPR023087">
    <property type="entry name" value="Flg_Motor_Flig_C"/>
</dbReference>
<evidence type="ECO:0000259" key="5">
    <source>
        <dbReference type="Pfam" id="PF01706"/>
    </source>
</evidence>
<reference evidence="6" key="2">
    <citation type="journal article" date="2014" name="ISME J.">
        <title>Microbial stratification in low pH oxic and suboxic macroscopic growths along an acid mine drainage.</title>
        <authorList>
            <person name="Mendez-Garcia C."/>
            <person name="Mesa V."/>
            <person name="Sprenger R.R."/>
            <person name="Richter M."/>
            <person name="Diez M.S."/>
            <person name="Solano J."/>
            <person name="Bargiela R."/>
            <person name="Golyshina O.V."/>
            <person name="Manteca A."/>
            <person name="Ramos J.L."/>
            <person name="Gallego J.R."/>
            <person name="Llorente I."/>
            <person name="Martins Dos Santos V.A."/>
            <person name="Jensen O.N."/>
            <person name="Pelaez A.I."/>
            <person name="Sanchez J."/>
            <person name="Ferrer M."/>
        </authorList>
    </citation>
    <scope>NUCLEOTIDE SEQUENCE</scope>
</reference>
<dbReference type="GO" id="GO:0009288">
    <property type="term" value="C:bacterial-type flagellum"/>
    <property type="evidence" value="ECO:0007669"/>
    <property type="project" value="InterPro"/>
</dbReference>
<keyword evidence="6" id="KW-0282">Flagellum</keyword>
<evidence type="ECO:0000256" key="1">
    <source>
        <dbReference type="ARBA" id="ARBA00004413"/>
    </source>
</evidence>
<dbReference type="Pfam" id="PF01706">
    <property type="entry name" value="FliG_C"/>
    <property type="match status" value="1"/>
</dbReference>
<dbReference type="EMBL" id="AUZX01007968">
    <property type="protein sequence ID" value="EQD57258.1"/>
    <property type="molecule type" value="Genomic_DNA"/>
</dbReference>
<keyword evidence="6" id="KW-0966">Cell projection</keyword>
<evidence type="ECO:0000256" key="3">
    <source>
        <dbReference type="ARBA" id="ARBA00022500"/>
    </source>
</evidence>
<dbReference type="GO" id="GO:0071973">
    <property type="term" value="P:bacterial-type flagellum-dependent cell motility"/>
    <property type="evidence" value="ECO:0007669"/>
    <property type="project" value="InterPro"/>
</dbReference>
<reference evidence="6" key="1">
    <citation type="submission" date="2013-08" db="EMBL/GenBank/DDBJ databases">
        <authorList>
            <person name="Mendez C."/>
            <person name="Richter M."/>
            <person name="Ferrer M."/>
            <person name="Sanchez J."/>
        </authorList>
    </citation>
    <scope>NUCLEOTIDE SEQUENCE</scope>
</reference>
<keyword evidence="3" id="KW-0145">Chemotaxis</keyword>
<evidence type="ECO:0000313" key="6">
    <source>
        <dbReference type="EMBL" id="EQD57258.1"/>
    </source>
</evidence>
<dbReference type="PRINTS" id="PR00954">
    <property type="entry name" value="FLGMOTORFLIG"/>
</dbReference>
<keyword evidence="4" id="KW-0472">Membrane</keyword>
<dbReference type="AlphaFoldDB" id="T1AL96"/>
<comment type="subcellular location">
    <subcellularLocation>
        <location evidence="1">Cell membrane</location>
        <topology evidence="1">Peripheral membrane protein</topology>
        <orientation evidence="1">Cytoplasmic side</orientation>
    </subcellularLocation>
</comment>